<dbReference type="Pfam" id="PF02518">
    <property type="entry name" value="HATPase_c"/>
    <property type="match status" value="1"/>
</dbReference>
<evidence type="ECO:0000256" key="7">
    <source>
        <dbReference type="ARBA" id="ARBA00022840"/>
    </source>
</evidence>
<proteinExistence type="predicted"/>
<keyword evidence="8" id="KW-0902">Two-component regulatory system</keyword>
<evidence type="ECO:0000256" key="3">
    <source>
        <dbReference type="ARBA" id="ARBA00022553"/>
    </source>
</evidence>
<dbReference type="AlphaFoldDB" id="A0A5B8V541"/>
<dbReference type="Gene3D" id="3.30.565.10">
    <property type="entry name" value="Histidine kinase-like ATPase, C-terminal domain"/>
    <property type="match status" value="1"/>
</dbReference>
<dbReference type="KEGG" id="pgin:FRZ67_04630"/>
<dbReference type="GO" id="GO:0046983">
    <property type="term" value="F:protein dimerization activity"/>
    <property type="evidence" value="ECO:0007669"/>
    <property type="project" value="InterPro"/>
</dbReference>
<keyword evidence="6" id="KW-0418">Kinase</keyword>
<feature type="repeat" description="TPR" evidence="9">
    <location>
        <begin position="202"/>
        <end position="235"/>
    </location>
</feature>
<dbReference type="Gene3D" id="1.25.40.10">
    <property type="entry name" value="Tetratricopeptide repeat domain"/>
    <property type="match status" value="3"/>
</dbReference>
<dbReference type="InterPro" id="IPR011712">
    <property type="entry name" value="Sig_transdc_His_kin_sub3_dim/P"/>
</dbReference>
<organism evidence="13 14">
    <name type="scientific">Panacibacter ginsenosidivorans</name>
    <dbReference type="NCBI Taxonomy" id="1813871"/>
    <lineage>
        <taxon>Bacteria</taxon>
        <taxon>Pseudomonadati</taxon>
        <taxon>Bacteroidota</taxon>
        <taxon>Chitinophagia</taxon>
        <taxon>Chitinophagales</taxon>
        <taxon>Chitinophagaceae</taxon>
        <taxon>Panacibacter</taxon>
    </lineage>
</organism>
<evidence type="ECO:0000256" key="8">
    <source>
        <dbReference type="ARBA" id="ARBA00023012"/>
    </source>
</evidence>
<dbReference type="InterPro" id="IPR003594">
    <property type="entry name" value="HATPase_dom"/>
</dbReference>
<dbReference type="GO" id="GO:0016020">
    <property type="term" value="C:membrane"/>
    <property type="evidence" value="ECO:0007669"/>
    <property type="project" value="InterPro"/>
</dbReference>
<dbReference type="InterPro" id="IPR036890">
    <property type="entry name" value="HATPase_C_sf"/>
</dbReference>
<dbReference type="InterPro" id="IPR019734">
    <property type="entry name" value="TPR_rpt"/>
</dbReference>
<feature type="signal peptide" evidence="10">
    <location>
        <begin position="1"/>
        <end position="18"/>
    </location>
</feature>
<dbReference type="InterPro" id="IPR011990">
    <property type="entry name" value="TPR-like_helical_dom_sf"/>
</dbReference>
<dbReference type="SMART" id="SM00028">
    <property type="entry name" value="TPR"/>
    <property type="match status" value="4"/>
</dbReference>
<evidence type="ECO:0000256" key="6">
    <source>
        <dbReference type="ARBA" id="ARBA00022777"/>
    </source>
</evidence>
<sequence length="658" mass="74730">MKNIFTFAFIMFAGFVHAQNTAVDSLIKVLEKQKEDTDKVNTLNELSNRLTFGDSSDYVKAQAYLQQSFALAENLHFKNGIAQATKLSGMMLYYWKADYAGAAEKLLTAIKIFEETGYKEKLADCYAFLGDTYSFYNIPESLKSLYKALNIYETLGLKKKAAQILSAIAMTYADRENFTEAIKYCNREIEVYKEIDSKSGLALSYTDLGDIYFNQANYDEALKMHQQALAMIRETGDSATNVNIFMAYLGIGNAYEQLGEVSLAAGNKKTADEQFAEALKNYFVIQKVFTNIKQPTNQWWIAHTSIPVAEIYTQSKQYQLARKYLQTGLQLSLGFKEYPMLRDAYKNLAGIDSAEGNFQKAFEDYKLYIAYRDSVNNDATDKKFQYEKMQYEFDKKQDSVKAVIEKREAMTAAELKNQKLIRNVSIAGATAFVGLSSFSFYRYRRRKKLQSEKEMLNERLRISRELHDDIGSTLGSISIYSEVAKNRSEKNENANEAIVKIGNASRELIEKMSDIVWSINPNNEGFGQLQNRVDAFAAMLLTPGNIHYNIITDEDVKHIQFSAEEIKNIYLIFKETLHNIVKHAACKKVMIRFSKHKDVFDMVIADDGKGFKSTTQNDGTLGGNGLKNMQKRAEQMNAVLKIVSSPEDGTKIQLSLEI</sequence>
<evidence type="ECO:0000256" key="9">
    <source>
        <dbReference type="PROSITE-ProRule" id="PRU00339"/>
    </source>
</evidence>
<keyword evidence="7" id="KW-0067">ATP-binding</keyword>
<keyword evidence="5" id="KW-0547">Nucleotide-binding</keyword>
<keyword evidence="3" id="KW-0597">Phosphoprotein</keyword>
<dbReference type="EMBL" id="CP042435">
    <property type="protein sequence ID" value="QEC66617.1"/>
    <property type="molecule type" value="Genomic_DNA"/>
</dbReference>
<dbReference type="Proteomes" id="UP000321533">
    <property type="component" value="Chromosome"/>
</dbReference>
<dbReference type="OrthoDB" id="1523646at2"/>
<evidence type="ECO:0000256" key="5">
    <source>
        <dbReference type="ARBA" id="ARBA00022741"/>
    </source>
</evidence>
<evidence type="ECO:0000256" key="1">
    <source>
        <dbReference type="ARBA" id="ARBA00000085"/>
    </source>
</evidence>
<accession>A0A5B8V541</accession>
<keyword evidence="10" id="KW-0732">Signal</keyword>
<evidence type="ECO:0000313" key="13">
    <source>
        <dbReference type="EMBL" id="QEC66617.1"/>
    </source>
</evidence>
<feature type="domain" description="Signal transduction histidine kinase subgroup 3 dimerisation and phosphoacceptor" evidence="12">
    <location>
        <begin position="458"/>
        <end position="522"/>
    </location>
</feature>
<dbReference type="SUPFAM" id="SSF55874">
    <property type="entry name" value="ATPase domain of HSP90 chaperone/DNA topoisomerase II/histidine kinase"/>
    <property type="match status" value="1"/>
</dbReference>
<evidence type="ECO:0000313" key="14">
    <source>
        <dbReference type="Proteomes" id="UP000321533"/>
    </source>
</evidence>
<dbReference type="SUPFAM" id="SSF48452">
    <property type="entry name" value="TPR-like"/>
    <property type="match status" value="2"/>
</dbReference>
<dbReference type="Pfam" id="PF07730">
    <property type="entry name" value="HisKA_3"/>
    <property type="match status" value="1"/>
</dbReference>
<dbReference type="Pfam" id="PF13424">
    <property type="entry name" value="TPR_12"/>
    <property type="match status" value="1"/>
</dbReference>
<evidence type="ECO:0000259" key="11">
    <source>
        <dbReference type="Pfam" id="PF02518"/>
    </source>
</evidence>
<dbReference type="Gene3D" id="1.20.5.1930">
    <property type="match status" value="1"/>
</dbReference>
<feature type="domain" description="Histidine kinase/HSP90-like ATPase" evidence="11">
    <location>
        <begin position="567"/>
        <end position="656"/>
    </location>
</feature>
<dbReference type="PANTHER" id="PTHR24421">
    <property type="entry name" value="NITRATE/NITRITE SENSOR PROTEIN NARX-RELATED"/>
    <property type="match status" value="1"/>
</dbReference>
<evidence type="ECO:0000256" key="4">
    <source>
        <dbReference type="ARBA" id="ARBA00022679"/>
    </source>
</evidence>
<dbReference type="PROSITE" id="PS50005">
    <property type="entry name" value="TPR"/>
    <property type="match status" value="1"/>
</dbReference>
<evidence type="ECO:0000256" key="2">
    <source>
        <dbReference type="ARBA" id="ARBA00012438"/>
    </source>
</evidence>
<name>A0A5B8V541_9BACT</name>
<protein>
    <recommendedName>
        <fullName evidence="2">histidine kinase</fullName>
        <ecNumber evidence="2">2.7.13.3</ecNumber>
    </recommendedName>
</protein>
<keyword evidence="4" id="KW-0808">Transferase</keyword>
<reference evidence="13 14" key="1">
    <citation type="journal article" date="2016" name="Int. J. Syst. Evol. Microbiol.">
        <title>Panacibacter ginsenosidivorans gen. nov., sp. nov., with ginsenoside converting activity isolated from soil of a ginseng field.</title>
        <authorList>
            <person name="Siddiqi M.Z."/>
            <person name="Muhammad Shafi S."/>
            <person name="Choi K.D."/>
            <person name="Im W.T."/>
        </authorList>
    </citation>
    <scope>NUCLEOTIDE SEQUENCE [LARGE SCALE GENOMIC DNA]</scope>
    <source>
        <strain evidence="13 14">Gsoil1550</strain>
    </source>
</reference>
<dbReference type="RefSeq" id="WP_147188417.1">
    <property type="nucleotide sequence ID" value="NZ_CP042435.1"/>
</dbReference>
<feature type="chain" id="PRO_5022805365" description="histidine kinase" evidence="10">
    <location>
        <begin position="19"/>
        <end position="658"/>
    </location>
</feature>
<dbReference type="GO" id="GO:0000155">
    <property type="term" value="F:phosphorelay sensor kinase activity"/>
    <property type="evidence" value="ECO:0007669"/>
    <property type="project" value="InterPro"/>
</dbReference>
<dbReference type="GO" id="GO:0005524">
    <property type="term" value="F:ATP binding"/>
    <property type="evidence" value="ECO:0007669"/>
    <property type="project" value="UniProtKB-KW"/>
</dbReference>
<keyword evidence="14" id="KW-1185">Reference proteome</keyword>
<dbReference type="EC" id="2.7.13.3" evidence="2"/>
<dbReference type="InterPro" id="IPR050482">
    <property type="entry name" value="Sensor_HK_TwoCompSys"/>
</dbReference>
<comment type="catalytic activity">
    <reaction evidence="1">
        <text>ATP + protein L-histidine = ADP + protein N-phospho-L-histidine.</text>
        <dbReference type="EC" id="2.7.13.3"/>
    </reaction>
</comment>
<keyword evidence="9" id="KW-0802">TPR repeat</keyword>
<evidence type="ECO:0000259" key="12">
    <source>
        <dbReference type="Pfam" id="PF07730"/>
    </source>
</evidence>
<dbReference type="CDD" id="cd16917">
    <property type="entry name" value="HATPase_UhpB-NarQ-NarX-like"/>
    <property type="match status" value="1"/>
</dbReference>
<gene>
    <name evidence="13" type="ORF">FRZ67_04630</name>
</gene>
<evidence type="ECO:0000256" key="10">
    <source>
        <dbReference type="SAM" id="SignalP"/>
    </source>
</evidence>
<dbReference type="PANTHER" id="PTHR24421:SF10">
    <property type="entry name" value="NITRATE_NITRITE SENSOR PROTEIN NARQ"/>
    <property type="match status" value="1"/>
</dbReference>